<evidence type="ECO:0000259" key="2">
    <source>
        <dbReference type="Pfam" id="PF15044"/>
    </source>
</evidence>
<evidence type="ECO:0000256" key="1">
    <source>
        <dbReference type="SAM" id="MobiDB-lite"/>
    </source>
</evidence>
<feature type="non-terminal residue" evidence="3">
    <location>
        <position position="201"/>
    </location>
</feature>
<dbReference type="AlphaFoldDB" id="A0A815EJJ8"/>
<sequence>MKPGGLDTDIEQQKLTASLKTMSPPPTSDQQTLLPSIQLNGHCNGHTTNYDEETTTMSKLTSDDSSRVDNKDRENSDYDDNNNNTSTLSIDHSETTTTSQSSSSSITTVTPSTINGTTDNLAVVQEISFNIRIQAPQLDVFDLPVTSSELVQEIHQVLMDKEETCHRTCFSLQLDNVVLDNFTELKNIDNLKEGSLLKVVE</sequence>
<dbReference type="EMBL" id="CAJNOQ010013162">
    <property type="protein sequence ID" value="CAF1315637.1"/>
    <property type="molecule type" value="Genomic_DNA"/>
</dbReference>
<organism evidence="3 7">
    <name type="scientific">Didymodactylos carnosus</name>
    <dbReference type="NCBI Taxonomy" id="1234261"/>
    <lineage>
        <taxon>Eukaryota</taxon>
        <taxon>Metazoa</taxon>
        <taxon>Spiralia</taxon>
        <taxon>Gnathifera</taxon>
        <taxon>Rotifera</taxon>
        <taxon>Eurotatoria</taxon>
        <taxon>Bdelloidea</taxon>
        <taxon>Philodinida</taxon>
        <taxon>Philodinidae</taxon>
        <taxon>Didymodactylos</taxon>
    </lineage>
</organism>
<feature type="region of interest" description="Disordered" evidence="1">
    <location>
        <begin position="38"/>
        <end position="113"/>
    </location>
</feature>
<comment type="caution">
    <text evidence="3">The sequence shown here is derived from an EMBL/GenBank/DDBJ whole genome shotgun (WGS) entry which is preliminary data.</text>
</comment>
<dbReference type="Pfam" id="PF15044">
    <property type="entry name" value="CLU_N"/>
    <property type="match status" value="1"/>
</dbReference>
<dbReference type="GO" id="GO:0003729">
    <property type="term" value="F:mRNA binding"/>
    <property type="evidence" value="ECO:0007669"/>
    <property type="project" value="TreeGrafter"/>
</dbReference>
<reference evidence="3" key="1">
    <citation type="submission" date="2021-02" db="EMBL/GenBank/DDBJ databases">
        <authorList>
            <person name="Nowell W R."/>
        </authorList>
    </citation>
    <scope>NUCLEOTIDE SEQUENCE</scope>
</reference>
<gene>
    <name evidence="3" type="ORF">GPM918_LOCUS29216</name>
    <name evidence="4" type="ORF">OVA965_LOCUS32218</name>
    <name evidence="5" type="ORF">SRO942_LOCUS29776</name>
    <name evidence="6" type="ORF">TMI583_LOCUS33074</name>
</gene>
<dbReference type="OrthoDB" id="1414216at2759"/>
<feature type="compositionally biased region" description="Polar residues" evidence="1">
    <location>
        <begin position="38"/>
        <end position="48"/>
    </location>
</feature>
<name>A0A815EJJ8_9BILA</name>
<dbReference type="PANTHER" id="PTHR12601">
    <property type="entry name" value="EUKARYOTIC TRANSLATION INITIATION FACTOR 3 SUBUNIT EIF-3"/>
    <property type="match status" value="1"/>
</dbReference>
<proteinExistence type="predicted"/>
<dbReference type="EMBL" id="CAJNOK010024926">
    <property type="protein sequence ID" value="CAF1383444.1"/>
    <property type="molecule type" value="Genomic_DNA"/>
</dbReference>
<keyword evidence="7" id="KW-1185">Reference proteome</keyword>
<feature type="compositionally biased region" description="Low complexity" evidence="1">
    <location>
        <begin position="95"/>
        <end position="113"/>
    </location>
</feature>
<dbReference type="EMBL" id="CAJOBA010046623">
    <property type="protein sequence ID" value="CAF4191701.1"/>
    <property type="molecule type" value="Genomic_DNA"/>
</dbReference>
<dbReference type="EMBL" id="CAJOBC010044980">
    <property type="protein sequence ID" value="CAF4157195.1"/>
    <property type="molecule type" value="Genomic_DNA"/>
</dbReference>
<evidence type="ECO:0000313" key="5">
    <source>
        <dbReference type="EMBL" id="CAF4157195.1"/>
    </source>
</evidence>
<dbReference type="Proteomes" id="UP000663829">
    <property type="component" value="Unassembled WGS sequence"/>
</dbReference>
<evidence type="ECO:0000313" key="6">
    <source>
        <dbReference type="EMBL" id="CAF4191701.1"/>
    </source>
</evidence>
<feature type="compositionally biased region" description="Basic and acidic residues" evidence="1">
    <location>
        <begin position="61"/>
        <end position="76"/>
    </location>
</feature>
<dbReference type="GO" id="GO:0005737">
    <property type="term" value="C:cytoplasm"/>
    <property type="evidence" value="ECO:0007669"/>
    <property type="project" value="TreeGrafter"/>
</dbReference>
<dbReference type="InterPro" id="IPR027523">
    <property type="entry name" value="CLU_prot"/>
</dbReference>
<evidence type="ECO:0000313" key="7">
    <source>
        <dbReference type="Proteomes" id="UP000663829"/>
    </source>
</evidence>
<dbReference type="GO" id="GO:0048312">
    <property type="term" value="P:intracellular distribution of mitochondria"/>
    <property type="evidence" value="ECO:0007669"/>
    <property type="project" value="TreeGrafter"/>
</dbReference>
<evidence type="ECO:0000313" key="3">
    <source>
        <dbReference type="EMBL" id="CAF1315637.1"/>
    </source>
</evidence>
<dbReference type="Proteomes" id="UP000677228">
    <property type="component" value="Unassembled WGS sequence"/>
</dbReference>
<dbReference type="PANTHER" id="PTHR12601:SF6">
    <property type="entry name" value="CLUSTERED MITOCHONDRIA PROTEIN HOMOLOG"/>
    <property type="match status" value="1"/>
</dbReference>
<dbReference type="InterPro" id="IPR028275">
    <property type="entry name" value="CLU_N"/>
</dbReference>
<evidence type="ECO:0000313" key="4">
    <source>
        <dbReference type="EMBL" id="CAF1383444.1"/>
    </source>
</evidence>
<dbReference type="Proteomes" id="UP000681722">
    <property type="component" value="Unassembled WGS sequence"/>
</dbReference>
<protein>
    <recommendedName>
        <fullName evidence="2">Clustered mitochondria protein N-terminal domain-containing protein</fullName>
    </recommendedName>
</protein>
<feature type="domain" description="Clustered mitochondria protein N-terminal" evidence="2">
    <location>
        <begin position="148"/>
        <end position="199"/>
    </location>
</feature>
<dbReference type="Proteomes" id="UP000682733">
    <property type="component" value="Unassembled WGS sequence"/>
</dbReference>
<accession>A0A815EJJ8</accession>